<name>A0A926JU91_9FLAO</name>
<feature type="non-terminal residue" evidence="1">
    <location>
        <position position="104"/>
    </location>
</feature>
<dbReference type="EMBL" id="JACVDC010000053">
    <property type="protein sequence ID" value="MBC9797301.1"/>
    <property type="molecule type" value="Genomic_DNA"/>
</dbReference>
<reference evidence="1 2" key="1">
    <citation type="submission" date="2020-09" db="EMBL/GenBank/DDBJ databases">
        <title>Sinomicrobium weinanense sp. nov., a halophilic bacteria isolated from saline-alkali soil.</title>
        <authorList>
            <person name="Wu P."/>
            <person name="Ren H."/>
            <person name="Mei Y."/>
            <person name="Liang Y."/>
            <person name="Chen Z."/>
        </authorList>
    </citation>
    <scope>NUCLEOTIDE SEQUENCE [LARGE SCALE GENOMIC DNA]</scope>
    <source>
        <strain evidence="1 2">FJxs</strain>
    </source>
</reference>
<evidence type="ECO:0000313" key="1">
    <source>
        <dbReference type="EMBL" id="MBC9797301.1"/>
    </source>
</evidence>
<keyword evidence="2" id="KW-1185">Reference proteome</keyword>
<accession>A0A926JU91</accession>
<dbReference type="Proteomes" id="UP000653730">
    <property type="component" value="Unassembled WGS sequence"/>
</dbReference>
<dbReference type="AlphaFoldDB" id="A0A926JU91"/>
<comment type="caution">
    <text evidence="1">The sequence shown here is derived from an EMBL/GenBank/DDBJ whole genome shotgun (WGS) entry which is preliminary data.</text>
</comment>
<gene>
    <name evidence="1" type="ORF">IBL28_15105</name>
</gene>
<proteinExistence type="predicted"/>
<sequence length="104" mass="11976">MSKTKGRTRAQESTNAIERMYITMRHLLNRGFYKPMGVSGETLRQSLLLLRPEIYGSVAEDKVELNGLMYILDRLPIGIEECRYVNLTSDEGYKKSHFKPIIPP</sequence>
<protein>
    <submittedName>
        <fullName evidence="1">Uncharacterized protein</fullName>
    </submittedName>
</protein>
<organism evidence="1 2">
    <name type="scientific">Sinomicrobium weinanense</name>
    <dbReference type="NCBI Taxonomy" id="2842200"/>
    <lineage>
        <taxon>Bacteria</taxon>
        <taxon>Pseudomonadati</taxon>
        <taxon>Bacteroidota</taxon>
        <taxon>Flavobacteriia</taxon>
        <taxon>Flavobacteriales</taxon>
        <taxon>Flavobacteriaceae</taxon>
        <taxon>Sinomicrobium</taxon>
    </lineage>
</organism>
<evidence type="ECO:0000313" key="2">
    <source>
        <dbReference type="Proteomes" id="UP000653730"/>
    </source>
</evidence>